<proteinExistence type="predicted"/>
<dbReference type="STRING" id="619304.SAMN05421760_101648"/>
<sequence length="102" mass="11231">MEVNMTVIVTAAKRYDFDGNKGAQFYTLGDMIEEEDRVGCPVMKLSGEYNVLDNLRGVRLPARFDLKCDVQVGAKDSMKYHVVGAAPTMTAQQEKASQPAKA</sequence>
<organism evidence="1 2">
    <name type="scientific">Neptunomonas antarctica</name>
    <dbReference type="NCBI Taxonomy" id="619304"/>
    <lineage>
        <taxon>Bacteria</taxon>
        <taxon>Pseudomonadati</taxon>
        <taxon>Pseudomonadota</taxon>
        <taxon>Gammaproteobacteria</taxon>
        <taxon>Oceanospirillales</taxon>
        <taxon>Oceanospirillaceae</taxon>
        <taxon>Neptunomonas</taxon>
    </lineage>
</organism>
<accession>A0A1N7J5P0</accession>
<name>A0A1N7J5P0_9GAMM</name>
<protein>
    <submittedName>
        <fullName evidence="1">Uncharacterized protein</fullName>
    </submittedName>
</protein>
<keyword evidence="2" id="KW-1185">Reference proteome</keyword>
<gene>
    <name evidence="1" type="ORF">SAMN05421760_101648</name>
</gene>
<dbReference type="Proteomes" id="UP000185999">
    <property type="component" value="Unassembled WGS sequence"/>
</dbReference>
<evidence type="ECO:0000313" key="2">
    <source>
        <dbReference type="Proteomes" id="UP000185999"/>
    </source>
</evidence>
<dbReference type="AlphaFoldDB" id="A0A1N7J5P0"/>
<reference evidence="2" key="1">
    <citation type="submission" date="2017-01" db="EMBL/GenBank/DDBJ databases">
        <authorList>
            <person name="Varghese N."/>
            <person name="Submissions S."/>
        </authorList>
    </citation>
    <scope>NUCLEOTIDE SEQUENCE [LARGE SCALE GENOMIC DNA]</scope>
    <source>
        <strain evidence="2">DSM 22306</strain>
    </source>
</reference>
<dbReference type="EMBL" id="FTOE01000001">
    <property type="protein sequence ID" value="SIS44624.1"/>
    <property type="molecule type" value="Genomic_DNA"/>
</dbReference>
<evidence type="ECO:0000313" key="1">
    <source>
        <dbReference type="EMBL" id="SIS44624.1"/>
    </source>
</evidence>